<dbReference type="PANTHER" id="PTHR33221">
    <property type="entry name" value="WINGED HELIX-TURN-HELIX TRANSCRIPTIONAL REGULATOR, RRF2 FAMILY"/>
    <property type="match status" value="1"/>
</dbReference>
<sequence>MRLTLHTDYALRTLLYLGVHTDRRVSIHEIARVYKISENHLVKVIHHLGKGGFLSTFRGRHGGLELARPADKIRIGDVVRYTEEEMVLLACMAPPEAEQEEIVTECILSGGCVLRSGLAKAMDAFMAVLDDYTLDDMLTPYERLVLSNKAGLASGAED</sequence>
<dbReference type="Pfam" id="PF02082">
    <property type="entry name" value="Rrf2"/>
    <property type="match status" value="1"/>
</dbReference>
<dbReference type="RefSeq" id="WP_086554781.1">
    <property type="nucleotide sequence ID" value="NZ_JAERKZ010000012.1"/>
</dbReference>
<organism evidence="2 3">
    <name type="scientific">Acetobacter thailandicus</name>
    <dbReference type="NCBI Taxonomy" id="1502842"/>
    <lineage>
        <taxon>Bacteria</taxon>
        <taxon>Pseudomonadati</taxon>
        <taxon>Pseudomonadota</taxon>
        <taxon>Alphaproteobacteria</taxon>
        <taxon>Acetobacterales</taxon>
        <taxon>Acetobacteraceae</taxon>
        <taxon>Acetobacter</taxon>
    </lineage>
</organism>
<dbReference type="Gene3D" id="1.10.10.10">
    <property type="entry name" value="Winged helix-like DNA-binding domain superfamily/Winged helix DNA-binding domain"/>
    <property type="match status" value="1"/>
</dbReference>
<dbReference type="Proteomes" id="UP001301152">
    <property type="component" value="Unassembled WGS sequence"/>
</dbReference>
<dbReference type="PANTHER" id="PTHR33221:SF4">
    <property type="entry name" value="HTH-TYPE TRANSCRIPTIONAL REPRESSOR NSRR"/>
    <property type="match status" value="1"/>
</dbReference>
<dbReference type="PROSITE" id="PS51197">
    <property type="entry name" value="HTH_RRF2_2"/>
    <property type="match status" value="1"/>
</dbReference>
<dbReference type="NCBIfam" id="TIGR00738">
    <property type="entry name" value="rrf2_super"/>
    <property type="match status" value="1"/>
</dbReference>
<dbReference type="InterPro" id="IPR000944">
    <property type="entry name" value="Tscrpt_reg_Rrf2"/>
</dbReference>
<comment type="caution">
    <text evidence="2">The sequence shown here is derived from an EMBL/GenBank/DDBJ whole genome shotgun (WGS) entry which is preliminary data.</text>
</comment>
<name>A0ABT3QC32_9PROT</name>
<protein>
    <submittedName>
        <fullName evidence="2">Rrf2 family transcriptional regulator</fullName>
    </submittedName>
</protein>
<evidence type="ECO:0000313" key="2">
    <source>
        <dbReference type="EMBL" id="MCX2562854.1"/>
    </source>
</evidence>
<keyword evidence="3" id="KW-1185">Reference proteome</keyword>
<evidence type="ECO:0000313" key="3">
    <source>
        <dbReference type="Proteomes" id="UP001301152"/>
    </source>
</evidence>
<gene>
    <name evidence="2" type="ORF">OQ497_02560</name>
</gene>
<reference evidence="2 3" key="1">
    <citation type="submission" date="2022-11" db="EMBL/GenBank/DDBJ databases">
        <title>Genome sequencing of Acetobacter type strain.</title>
        <authorList>
            <person name="Heo J."/>
            <person name="Lee D."/>
            <person name="Han B.-H."/>
            <person name="Hong S.-B."/>
            <person name="Kwon S.-W."/>
        </authorList>
    </citation>
    <scope>NUCLEOTIDE SEQUENCE [LARGE SCALE GENOMIC DNA]</scope>
    <source>
        <strain evidence="2 3">KACC 21253</strain>
    </source>
</reference>
<evidence type="ECO:0000256" key="1">
    <source>
        <dbReference type="ARBA" id="ARBA00023125"/>
    </source>
</evidence>
<dbReference type="EMBL" id="JAPIUZ010000001">
    <property type="protein sequence ID" value="MCX2562854.1"/>
    <property type="molecule type" value="Genomic_DNA"/>
</dbReference>
<accession>A0ABT3QC32</accession>
<dbReference type="SUPFAM" id="SSF46785">
    <property type="entry name" value="Winged helix' DNA-binding domain"/>
    <property type="match status" value="1"/>
</dbReference>
<dbReference type="InterPro" id="IPR036390">
    <property type="entry name" value="WH_DNA-bd_sf"/>
</dbReference>
<dbReference type="InterPro" id="IPR036388">
    <property type="entry name" value="WH-like_DNA-bd_sf"/>
</dbReference>
<proteinExistence type="predicted"/>
<keyword evidence="1" id="KW-0238">DNA-binding</keyword>